<dbReference type="EMBL" id="UHJJ01000007">
    <property type="protein sequence ID" value="SUQ14555.1"/>
    <property type="molecule type" value="Genomic_DNA"/>
</dbReference>
<accession>A0A315ZUP5</accession>
<keyword evidence="2" id="KW-1185">Reference proteome</keyword>
<gene>
    <name evidence="1" type="ORF">SAMN05216529_1077</name>
</gene>
<dbReference type="AlphaFoldDB" id="A0A315ZUP5"/>
<dbReference type="RefSeq" id="WP_242992375.1">
    <property type="nucleotide sequence ID" value="NZ_QGDS01000007.1"/>
</dbReference>
<proteinExistence type="predicted"/>
<protein>
    <submittedName>
        <fullName evidence="1">Uncharacterized protein</fullName>
    </submittedName>
</protein>
<evidence type="ECO:0000313" key="1">
    <source>
        <dbReference type="EMBL" id="SUQ14555.1"/>
    </source>
</evidence>
<organism evidence="1 2">
    <name type="scientific">Faecalicatena contorta</name>
    <dbReference type="NCBI Taxonomy" id="39482"/>
    <lineage>
        <taxon>Bacteria</taxon>
        <taxon>Bacillati</taxon>
        <taxon>Bacillota</taxon>
        <taxon>Clostridia</taxon>
        <taxon>Lachnospirales</taxon>
        <taxon>Lachnospiraceae</taxon>
        <taxon>Faecalicatena</taxon>
    </lineage>
</organism>
<name>A0A315ZUP5_9FIRM</name>
<reference evidence="2" key="1">
    <citation type="submission" date="2017-07" db="EMBL/GenBank/DDBJ databases">
        <authorList>
            <person name="Varghese N."/>
            <person name="Submissions S."/>
        </authorList>
    </citation>
    <scope>NUCLEOTIDE SEQUENCE [LARGE SCALE GENOMIC DNA]</scope>
    <source>
        <strain evidence="2">NLAE-zl-C134</strain>
    </source>
</reference>
<dbReference type="Proteomes" id="UP000254051">
    <property type="component" value="Unassembled WGS sequence"/>
</dbReference>
<evidence type="ECO:0000313" key="2">
    <source>
        <dbReference type="Proteomes" id="UP000254051"/>
    </source>
</evidence>
<sequence>MIDYQVFLLDNMKTNEIVTQNEDGTYSIFINNRLCEQKQVKSFNHAIKHIVGCDFEREDVQIIETVAHEDVTP</sequence>